<evidence type="ECO:0000313" key="1">
    <source>
        <dbReference type="EMBL" id="KNE69982.1"/>
    </source>
</evidence>
<name>A0A0L0T5H4_ALLM3</name>
<keyword evidence="2" id="KW-1185">Reference proteome</keyword>
<gene>
    <name evidence="1" type="ORF">AMAG_14818</name>
</gene>
<organism evidence="1 2">
    <name type="scientific">Allomyces macrogynus (strain ATCC 38327)</name>
    <name type="common">Allomyces javanicus var. macrogynus</name>
    <dbReference type="NCBI Taxonomy" id="578462"/>
    <lineage>
        <taxon>Eukaryota</taxon>
        <taxon>Fungi</taxon>
        <taxon>Fungi incertae sedis</taxon>
        <taxon>Blastocladiomycota</taxon>
        <taxon>Blastocladiomycetes</taxon>
        <taxon>Blastocladiales</taxon>
        <taxon>Blastocladiaceae</taxon>
        <taxon>Allomyces</taxon>
    </lineage>
</organism>
<sequence length="108" mass="11637">MLAPSPVDLEPTVDAATLEQTVMAPVENGLPIHTAVLKAAKDGDNVDKDALAKLLAVITERTKDIVSHDLVLAHLVLLAAFHQQLRDAENEAKDLAFLCAAEARYLRS</sequence>
<dbReference type="EMBL" id="GG745363">
    <property type="protein sequence ID" value="KNE69982.1"/>
    <property type="molecule type" value="Genomic_DNA"/>
</dbReference>
<proteinExistence type="predicted"/>
<reference evidence="2" key="2">
    <citation type="submission" date="2009-11" db="EMBL/GenBank/DDBJ databases">
        <title>The Genome Sequence of Allomyces macrogynus strain ATCC 38327.</title>
        <authorList>
            <consortium name="The Broad Institute Genome Sequencing Platform"/>
            <person name="Russ C."/>
            <person name="Cuomo C."/>
            <person name="Shea T."/>
            <person name="Young S.K."/>
            <person name="Zeng Q."/>
            <person name="Koehrsen M."/>
            <person name="Haas B."/>
            <person name="Borodovsky M."/>
            <person name="Guigo R."/>
            <person name="Alvarado L."/>
            <person name="Berlin A."/>
            <person name="Borenstein D."/>
            <person name="Chen Z."/>
            <person name="Engels R."/>
            <person name="Freedman E."/>
            <person name="Gellesch M."/>
            <person name="Goldberg J."/>
            <person name="Griggs A."/>
            <person name="Gujja S."/>
            <person name="Heiman D."/>
            <person name="Hepburn T."/>
            <person name="Howarth C."/>
            <person name="Jen D."/>
            <person name="Larson L."/>
            <person name="Lewis B."/>
            <person name="Mehta T."/>
            <person name="Park D."/>
            <person name="Pearson M."/>
            <person name="Roberts A."/>
            <person name="Saif S."/>
            <person name="Shenoy N."/>
            <person name="Sisk P."/>
            <person name="Stolte C."/>
            <person name="Sykes S."/>
            <person name="Walk T."/>
            <person name="White J."/>
            <person name="Yandava C."/>
            <person name="Burger G."/>
            <person name="Gray M.W."/>
            <person name="Holland P.W.H."/>
            <person name="King N."/>
            <person name="Lang F.B.F."/>
            <person name="Roger A.J."/>
            <person name="Ruiz-Trillo I."/>
            <person name="Lander E."/>
            <person name="Nusbaum C."/>
        </authorList>
    </citation>
    <scope>NUCLEOTIDE SEQUENCE [LARGE SCALE GENOMIC DNA]</scope>
    <source>
        <strain evidence="2">ATCC 38327</strain>
    </source>
</reference>
<accession>A0A0L0T5H4</accession>
<dbReference type="VEuPathDB" id="FungiDB:AMAG_14818"/>
<evidence type="ECO:0000313" key="2">
    <source>
        <dbReference type="Proteomes" id="UP000054350"/>
    </source>
</evidence>
<dbReference type="Proteomes" id="UP000054350">
    <property type="component" value="Unassembled WGS sequence"/>
</dbReference>
<reference evidence="1 2" key="1">
    <citation type="submission" date="2009-11" db="EMBL/GenBank/DDBJ databases">
        <title>Annotation of Allomyces macrogynus ATCC 38327.</title>
        <authorList>
            <consortium name="The Broad Institute Genome Sequencing Platform"/>
            <person name="Russ C."/>
            <person name="Cuomo C."/>
            <person name="Burger G."/>
            <person name="Gray M.W."/>
            <person name="Holland P.W.H."/>
            <person name="King N."/>
            <person name="Lang F.B.F."/>
            <person name="Roger A.J."/>
            <person name="Ruiz-Trillo I."/>
            <person name="Young S.K."/>
            <person name="Zeng Q."/>
            <person name="Gargeya S."/>
            <person name="Fitzgerald M."/>
            <person name="Haas B."/>
            <person name="Abouelleil A."/>
            <person name="Alvarado L."/>
            <person name="Arachchi H.M."/>
            <person name="Berlin A."/>
            <person name="Chapman S.B."/>
            <person name="Gearin G."/>
            <person name="Goldberg J."/>
            <person name="Griggs A."/>
            <person name="Gujja S."/>
            <person name="Hansen M."/>
            <person name="Heiman D."/>
            <person name="Howarth C."/>
            <person name="Larimer J."/>
            <person name="Lui A."/>
            <person name="MacDonald P.J.P."/>
            <person name="McCowen C."/>
            <person name="Montmayeur A."/>
            <person name="Murphy C."/>
            <person name="Neiman D."/>
            <person name="Pearson M."/>
            <person name="Priest M."/>
            <person name="Roberts A."/>
            <person name="Saif S."/>
            <person name="Shea T."/>
            <person name="Sisk P."/>
            <person name="Stolte C."/>
            <person name="Sykes S."/>
            <person name="Wortman J."/>
            <person name="Nusbaum C."/>
            <person name="Birren B."/>
        </authorList>
    </citation>
    <scope>NUCLEOTIDE SEQUENCE [LARGE SCALE GENOMIC DNA]</scope>
    <source>
        <strain evidence="1 2">ATCC 38327</strain>
    </source>
</reference>
<protein>
    <submittedName>
        <fullName evidence="1">Uncharacterized protein</fullName>
    </submittedName>
</protein>
<dbReference type="AlphaFoldDB" id="A0A0L0T5H4"/>